<dbReference type="PRINTS" id="PR00455">
    <property type="entry name" value="HTHTETR"/>
</dbReference>
<dbReference type="KEGG" id="stac:ABII15_38245"/>
<dbReference type="AlphaFoldDB" id="A0AAU8J3S9"/>
<dbReference type="InterPro" id="IPR036271">
    <property type="entry name" value="Tet_transcr_reg_TetR-rel_C_sf"/>
</dbReference>
<keyword evidence="3" id="KW-0804">Transcription</keyword>
<evidence type="ECO:0000256" key="1">
    <source>
        <dbReference type="ARBA" id="ARBA00023015"/>
    </source>
</evidence>
<evidence type="ECO:0000256" key="3">
    <source>
        <dbReference type="ARBA" id="ARBA00023163"/>
    </source>
</evidence>
<dbReference type="SUPFAM" id="SSF48498">
    <property type="entry name" value="Tetracyclin repressor-like, C-terminal domain"/>
    <property type="match status" value="1"/>
</dbReference>
<accession>A0AAU8J3S9</accession>
<protein>
    <submittedName>
        <fullName evidence="7">TetR/AcrR family transcriptional regulator</fullName>
    </submittedName>
</protein>
<dbReference type="PANTHER" id="PTHR30055">
    <property type="entry name" value="HTH-TYPE TRANSCRIPTIONAL REGULATOR RUTR"/>
    <property type="match status" value="1"/>
</dbReference>
<dbReference type="SUPFAM" id="SSF46689">
    <property type="entry name" value="Homeodomain-like"/>
    <property type="match status" value="1"/>
</dbReference>
<evidence type="ECO:0000256" key="4">
    <source>
        <dbReference type="PROSITE-ProRule" id="PRU00335"/>
    </source>
</evidence>
<proteinExistence type="predicted"/>
<feature type="DNA-binding region" description="H-T-H motif" evidence="4">
    <location>
        <begin position="59"/>
        <end position="78"/>
    </location>
</feature>
<name>A0AAU8J3S9_9ACTN</name>
<feature type="domain" description="HTH tetR-type" evidence="6">
    <location>
        <begin position="36"/>
        <end position="96"/>
    </location>
</feature>
<dbReference type="Pfam" id="PF00440">
    <property type="entry name" value="TetR_N"/>
    <property type="match status" value="1"/>
</dbReference>
<dbReference type="InterPro" id="IPR050109">
    <property type="entry name" value="HTH-type_TetR-like_transc_reg"/>
</dbReference>
<sequence>MTALEPPAPDIPGGDTSGARTGRPAGTGRAGRSDARRNREKLLTAARSVFSATAEGPVTLDAVARAAGVGIGTLYRHFPTREALVEAVYAAELDALAAAASELLDELPPVPALRAWLDRYTAFAATKHGMIDMLRSGPSPTTMPTRPTRERIAAAVGELLAAGARGGTLRSDVDPDDVTTLLLGVSLAAASGSSPEQTGRALDLIVDALRPRAE</sequence>
<dbReference type="Gene3D" id="1.10.357.10">
    <property type="entry name" value="Tetracycline Repressor, domain 2"/>
    <property type="match status" value="1"/>
</dbReference>
<evidence type="ECO:0000256" key="5">
    <source>
        <dbReference type="SAM" id="MobiDB-lite"/>
    </source>
</evidence>
<dbReference type="PROSITE" id="PS50977">
    <property type="entry name" value="HTH_TETR_2"/>
    <property type="match status" value="1"/>
</dbReference>
<gene>
    <name evidence="7" type="ORF">ABII15_38245</name>
</gene>
<dbReference type="PANTHER" id="PTHR30055:SF234">
    <property type="entry name" value="HTH-TYPE TRANSCRIPTIONAL REGULATOR BETI"/>
    <property type="match status" value="1"/>
</dbReference>
<feature type="region of interest" description="Disordered" evidence="5">
    <location>
        <begin position="1"/>
        <end position="37"/>
    </location>
</feature>
<evidence type="ECO:0000259" key="6">
    <source>
        <dbReference type="PROSITE" id="PS50977"/>
    </source>
</evidence>
<dbReference type="InterPro" id="IPR049445">
    <property type="entry name" value="TetR_SbtR-like_C"/>
</dbReference>
<reference evidence="7" key="1">
    <citation type="submission" date="2024-06" db="EMBL/GenBank/DDBJ databases">
        <title>Streptomyces sp. strain HUAS MG91 genome sequences.</title>
        <authorList>
            <person name="Mo P."/>
        </authorList>
    </citation>
    <scope>NUCLEOTIDE SEQUENCE</scope>
    <source>
        <strain evidence="7">HUAS MG91</strain>
    </source>
</reference>
<dbReference type="InterPro" id="IPR001647">
    <property type="entry name" value="HTH_TetR"/>
</dbReference>
<evidence type="ECO:0000256" key="2">
    <source>
        <dbReference type="ARBA" id="ARBA00023125"/>
    </source>
</evidence>
<keyword evidence="1" id="KW-0805">Transcription regulation</keyword>
<dbReference type="Pfam" id="PF21597">
    <property type="entry name" value="TetR_C_43"/>
    <property type="match status" value="1"/>
</dbReference>
<evidence type="ECO:0000313" key="7">
    <source>
        <dbReference type="EMBL" id="XCJ75464.1"/>
    </source>
</evidence>
<keyword evidence="2 4" id="KW-0238">DNA-binding</keyword>
<dbReference type="EMBL" id="CP159534">
    <property type="protein sequence ID" value="XCJ75464.1"/>
    <property type="molecule type" value="Genomic_DNA"/>
</dbReference>
<dbReference type="GO" id="GO:0003700">
    <property type="term" value="F:DNA-binding transcription factor activity"/>
    <property type="evidence" value="ECO:0007669"/>
    <property type="project" value="TreeGrafter"/>
</dbReference>
<dbReference type="RefSeq" id="WP_353946895.1">
    <property type="nucleotide sequence ID" value="NZ_CP159534.1"/>
</dbReference>
<dbReference type="GO" id="GO:0000976">
    <property type="term" value="F:transcription cis-regulatory region binding"/>
    <property type="evidence" value="ECO:0007669"/>
    <property type="project" value="TreeGrafter"/>
</dbReference>
<feature type="compositionally biased region" description="Pro residues" evidence="5">
    <location>
        <begin position="1"/>
        <end position="10"/>
    </location>
</feature>
<feature type="compositionally biased region" description="Low complexity" evidence="5">
    <location>
        <begin position="17"/>
        <end position="27"/>
    </location>
</feature>
<dbReference type="InterPro" id="IPR009057">
    <property type="entry name" value="Homeodomain-like_sf"/>
</dbReference>
<organism evidence="7">
    <name type="scientific">Streptomyces tabacisoli</name>
    <dbReference type="NCBI Taxonomy" id="3156398"/>
    <lineage>
        <taxon>Bacteria</taxon>
        <taxon>Bacillati</taxon>
        <taxon>Actinomycetota</taxon>
        <taxon>Actinomycetes</taxon>
        <taxon>Kitasatosporales</taxon>
        <taxon>Streptomycetaceae</taxon>
        <taxon>Streptomyces</taxon>
    </lineage>
</organism>